<dbReference type="GO" id="GO:0022857">
    <property type="term" value="F:transmembrane transporter activity"/>
    <property type="evidence" value="ECO:0007669"/>
    <property type="project" value="UniProtKB-UniRule"/>
</dbReference>
<evidence type="ECO:0000256" key="5">
    <source>
        <dbReference type="ARBA" id="ARBA00023136"/>
    </source>
</evidence>
<dbReference type="OrthoDB" id="44736at2759"/>
<comment type="subcellular location">
    <subcellularLocation>
        <location evidence="6">Cell membrane</location>
        <topology evidence="6">Multi-pass membrane protein</topology>
    </subcellularLocation>
    <subcellularLocation>
        <location evidence="1">Membrane</location>
        <topology evidence="1">Multi-pass membrane protein</topology>
    </subcellularLocation>
</comment>
<comment type="similarity">
    <text evidence="2 6">Belongs to the CTL (choline transporter-like) family.</text>
</comment>
<reference evidence="8" key="1">
    <citation type="submission" date="2014-09" db="EMBL/GenBank/DDBJ databases">
        <authorList>
            <person name="Sharma Rahul"/>
            <person name="Thines Marco"/>
        </authorList>
    </citation>
    <scope>NUCLEOTIDE SEQUENCE [LARGE SCALE GENOMIC DNA]</scope>
</reference>
<keyword evidence="3 6" id="KW-0812">Transmembrane</keyword>
<keyword evidence="8" id="KW-1185">Reference proteome</keyword>
<feature type="transmembrane region" description="Helical" evidence="6">
    <location>
        <begin position="73"/>
        <end position="97"/>
    </location>
</feature>
<dbReference type="InterPro" id="IPR007603">
    <property type="entry name" value="Choline_transptr-like"/>
</dbReference>
<feature type="transmembrane region" description="Helical" evidence="6">
    <location>
        <begin position="359"/>
        <end position="378"/>
    </location>
</feature>
<dbReference type="Proteomes" id="UP000054928">
    <property type="component" value="Unassembled WGS sequence"/>
</dbReference>
<dbReference type="GO" id="GO:0005886">
    <property type="term" value="C:plasma membrane"/>
    <property type="evidence" value="ECO:0007669"/>
    <property type="project" value="UniProtKB-SubCell"/>
</dbReference>
<evidence type="ECO:0000256" key="1">
    <source>
        <dbReference type="ARBA" id="ARBA00004141"/>
    </source>
</evidence>
<sequence>MELSSSADEEMLLEKVHQQSPTKRRDEWKDYIFAVAFAANCAAIVIVGLFVGLPNVSSIFFTIHREDNSSHGLKIFLLFMATSCIGGGVSALWLQILQNHAARVISWTLKCSILAFFAASFAGFYDSVRRSIAFAASNLAAASPWVVIWGVAVVGVLAKSVVHFHDSNSYGNICFFFMLLSFIWFVQVAKNVVHCIAAGAVGEWWYGAHDVNTIQRAQIRTLTTSLGSICVGSLVVAALNALHMLLLSTPRRKAKGSANAFLEFLVKLAMRNMNYFNKYAFCQVALHGKTFWQAGTDTMQLFRDRGWNSLINDSLITSVLSVGSLVVGTVSGVIGSAWLQITLRCTPGELADHPDECQTFNVVLLTFVACASIGYAMCTIMSSILDSIVATIFVCFAEDPAALQLSHPDEHARLVDAWSRLQPELVIFPTHMEIVMTYSAYKHESQTMAPISSGKLSSNPDTLDP</sequence>
<accession>A0A0P1A6M3</accession>
<dbReference type="PANTHER" id="PTHR12385">
    <property type="entry name" value="CHOLINE TRANSPORTER-LIKE (SLC FAMILY 44)"/>
    <property type="match status" value="1"/>
</dbReference>
<feature type="transmembrane region" description="Helical" evidence="6">
    <location>
        <begin position="131"/>
        <end position="158"/>
    </location>
</feature>
<feature type="transmembrane region" description="Helical" evidence="6">
    <location>
        <begin position="315"/>
        <end position="339"/>
    </location>
</feature>
<keyword evidence="4 6" id="KW-1133">Transmembrane helix</keyword>
<evidence type="ECO:0000256" key="2">
    <source>
        <dbReference type="ARBA" id="ARBA00007168"/>
    </source>
</evidence>
<proteinExistence type="inferred from homology"/>
<dbReference type="GeneID" id="36395102"/>
<evidence type="ECO:0000256" key="4">
    <source>
        <dbReference type="ARBA" id="ARBA00022989"/>
    </source>
</evidence>
<evidence type="ECO:0000256" key="6">
    <source>
        <dbReference type="RuleBase" id="RU368066"/>
    </source>
</evidence>
<evidence type="ECO:0000313" key="8">
    <source>
        <dbReference type="Proteomes" id="UP000054928"/>
    </source>
</evidence>
<evidence type="ECO:0000313" key="7">
    <source>
        <dbReference type="EMBL" id="CEG35710.1"/>
    </source>
</evidence>
<dbReference type="Pfam" id="PF04515">
    <property type="entry name" value="Choline_transpo"/>
    <property type="match status" value="1"/>
</dbReference>
<dbReference type="RefSeq" id="XP_024572079.1">
    <property type="nucleotide sequence ID" value="XM_024727203.1"/>
</dbReference>
<feature type="transmembrane region" description="Helical" evidence="6">
    <location>
        <begin position="104"/>
        <end position="125"/>
    </location>
</feature>
<comment type="function">
    <text evidence="6">Choline transporter.</text>
</comment>
<protein>
    <recommendedName>
        <fullName evidence="6">Choline transporter-like protein</fullName>
    </recommendedName>
</protein>
<evidence type="ECO:0000256" key="3">
    <source>
        <dbReference type="ARBA" id="ARBA00022692"/>
    </source>
</evidence>
<name>A0A0P1A6M3_PLAHL</name>
<dbReference type="EMBL" id="CCYD01000109">
    <property type="protein sequence ID" value="CEG35710.1"/>
    <property type="molecule type" value="Genomic_DNA"/>
</dbReference>
<dbReference type="PANTHER" id="PTHR12385:SF4">
    <property type="entry name" value="PROTEIN PNS1"/>
    <property type="match status" value="1"/>
</dbReference>
<feature type="transmembrane region" description="Helical" evidence="6">
    <location>
        <begin position="31"/>
        <end position="53"/>
    </location>
</feature>
<feature type="transmembrane region" description="Helical" evidence="6">
    <location>
        <begin position="170"/>
        <end position="189"/>
    </location>
</feature>
<organism evidence="7 8">
    <name type="scientific">Plasmopara halstedii</name>
    <name type="common">Downy mildew of sunflower</name>
    <dbReference type="NCBI Taxonomy" id="4781"/>
    <lineage>
        <taxon>Eukaryota</taxon>
        <taxon>Sar</taxon>
        <taxon>Stramenopiles</taxon>
        <taxon>Oomycota</taxon>
        <taxon>Peronosporomycetes</taxon>
        <taxon>Peronosporales</taxon>
        <taxon>Peronosporaceae</taxon>
        <taxon>Plasmopara</taxon>
    </lineage>
</organism>
<feature type="transmembrane region" description="Helical" evidence="6">
    <location>
        <begin position="226"/>
        <end position="247"/>
    </location>
</feature>
<dbReference type="OMA" id="EWWFGAH"/>
<dbReference type="AlphaFoldDB" id="A0A0P1A6M3"/>
<keyword evidence="5 6" id="KW-0472">Membrane</keyword>